<dbReference type="Gene3D" id="3.30.2320.10">
    <property type="entry name" value="hypothetical protein PF0899 domain"/>
    <property type="match status" value="1"/>
</dbReference>
<gene>
    <name evidence="3" type="ORF">SAMN05444370_103542</name>
</gene>
<dbReference type="Gene3D" id="3.30.2400.10">
    <property type="entry name" value="Major capsid protein gp5"/>
    <property type="match status" value="1"/>
</dbReference>
<dbReference type="InterPro" id="IPR024455">
    <property type="entry name" value="Phage_capsid"/>
</dbReference>
<keyword evidence="4" id="KW-1185">Reference proteome</keyword>
<proteinExistence type="predicted"/>
<dbReference type="RefSeq" id="WP_093251455.1">
    <property type="nucleotide sequence ID" value="NZ_FNQM01000003.1"/>
</dbReference>
<evidence type="ECO:0000256" key="1">
    <source>
        <dbReference type="ARBA" id="ARBA00004328"/>
    </source>
</evidence>
<evidence type="ECO:0000313" key="4">
    <source>
        <dbReference type="Proteomes" id="UP000198703"/>
    </source>
</evidence>
<name>A0A1H3ZHZ4_9RHOB</name>
<organism evidence="3 4">
    <name type="scientific">Rubrimonas cliftonensis</name>
    <dbReference type="NCBI Taxonomy" id="89524"/>
    <lineage>
        <taxon>Bacteria</taxon>
        <taxon>Pseudomonadati</taxon>
        <taxon>Pseudomonadota</taxon>
        <taxon>Alphaproteobacteria</taxon>
        <taxon>Rhodobacterales</taxon>
        <taxon>Paracoccaceae</taxon>
        <taxon>Rubrimonas</taxon>
    </lineage>
</organism>
<dbReference type="EMBL" id="FNQM01000003">
    <property type="protein sequence ID" value="SEA23188.1"/>
    <property type="molecule type" value="Genomic_DNA"/>
</dbReference>
<evidence type="ECO:0000259" key="2">
    <source>
        <dbReference type="Pfam" id="PF05065"/>
    </source>
</evidence>
<dbReference type="Pfam" id="PF05065">
    <property type="entry name" value="Phage_capsid"/>
    <property type="match status" value="1"/>
</dbReference>
<dbReference type="Proteomes" id="UP000198703">
    <property type="component" value="Unassembled WGS sequence"/>
</dbReference>
<comment type="subcellular location">
    <subcellularLocation>
        <location evidence="1">Virion</location>
    </subcellularLocation>
</comment>
<dbReference type="NCBIfam" id="TIGR01554">
    <property type="entry name" value="major_cap_HK97"/>
    <property type="match status" value="1"/>
</dbReference>
<dbReference type="OrthoDB" id="9786516at2"/>
<dbReference type="InterPro" id="IPR054612">
    <property type="entry name" value="Phage_capsid-like_C"/>
</dbReference>
<dbReference type="AlphaFoldDB" id="A0A1H3ZHZ4"/>
<evidence type="ECO:0000313" key="3">
    <source>
        <dbReference type="EMBL" id="SEA23188.1"/>
    </source>
</evidence>
<feature type="domain" description="Phage capsid-like C-terminal" evidence="2">
    <location>
        <begin position="106"/>
        <end position="391"/>
    </location>
</feature>
<dbReference type="STRING" id="89524.SAMN05444370_103542"/>
<dbReference type="SUPFAM" id="SSF56563">
    <property type="entry name" value="Major capsid protein gp5"/>
    <property type="match status" value="1"/>
</dbReference>
<accession>A0A1H3ZHZ4</accession>
<sequence length="394" mass="41632">MSETHSIEDGGAATGAIREAKAEVSALVRDLKSFQEKIEAKMKTQDDRISMIDRKPGQRPALAAAAADATPHRKAIGDYLRNGDESGLRGLTVERKGLSTAVAAEGGYLVDQETAGRIGSILRGAGSLRSVATVAQVEAGSFEVLIDATGMASAWLAEGASPAETDAGQITKISIPLHELAAMPRASQRLLDDSAFDIEGWLAERIADTFSRAENAAFTSGDGVDKPRGFLTYPTTPADAWVLGALGYIATGAAGAFDPTDPADALVDLVYSLGARYRQNAVFAMNSKTAGAVRKMKDAEGRFLWAEGVSGDQPARLMGYPVLTVEDMPDIAADAFAIAFGDFRAGYTIAERPDVRILRDPYTAKPHVQFFASARVGGDVTDTAAIRLLKFGVS</sequence>
<reference evidence="3 4" key="1">
    <citation type="submission" date="2016-10" db="EMBL/GenBank/DDBJ databases">
        <authorList>
            <person name="de Groot N.N."/>
        </authorList>
    </citation>
    <scope>NUCLEOTIDE SEQUENCE [LARGE SCALE GENOMIC DNA]</scope>
    <source>
        <strain evidence="3 4">DSM 15345</strain>
    </source>
</reference>
<protein>
    <submittedName>
        <fullName evidence="3">Phage major capsid protein, HK97 family</fullName>
    </submittedName>
</protein>